<dbReference type="EMBL" id="CP024608">
    <property type="protein sequence ID" value="ATQ75872.1"/>
    <property type="molecule type" value="Genomic_DNA"/>
</dbReference>
<protein>
    <recommendedName>
        <fullName evidence="4">Fimbrial protein</fullName>
    </recommendedName>
</protein>
<organism evidence="2 3">
    <name type="scientific">Massilia violaceinigra</name>
    <dbReference type="NCBI Taxonomy" id="2045208"/>
    <lineage>
        <taxon>Bacteria</taxon>
        <taxon>Pseudomonadati</taxon>
        <taxon>Pseudomonadota</taxon>
        <taxon>Betaproteobacteria</taxon>
        <taxon>Burkholderiales</taxon>
        <taxon>Oxalobacteraceae</taxon>
        <taxon>Telluria group</taxon>
        <taxon>Massilia</taxon>
    </lineage>
</organism>
<proteinExistence type="predicted"/>
<reference evidence="2" key="1">
    <citation type="submission" date="2017-10" db="EMBL/GenBank/DDBJ databases">
        <title>Massilia psychrophilum sp. nov., a novel purple-pigmented bacterium isolated from Tianshan glacier, Xinjiang Municipality, China.</title>
        <authorList>
            <person name="Wang H."/>
        </authorList>
    </citation>
    <scope>NUCLEOTIDE SEQUENCE [LARGE SCALE GENOMIC DNA]</scope>
    <source>
        <strain evidence="2">B2</strain>
    </source>
</reference>
<dbReference type="KEGG" id="mass:CR152_16050"/>
<evidence type="ECO:0000256" key="1">
    <source>
        <dbReference type="SAM" id="SignalP"/>
    </source>
</evidence>
<name>A0A2D2DLM4_9BURK</name>
<dbReference type="RefSeq" id="WP_157778537.1">
    <property type="nucleotide sequence ID" value="NZ_CP024608.1"/>
</dbReference>
<dbReference type="AlphaFoldDB" id="A0A2D2DLM4"/>
<evidence type="ECO:0008006" key="4">
    <source>
        <dbReference type="Google" id="ProtNLM"/>
    </source>
</evidence>
<sequence>MKNLRPTKLLRPLAVQLGITCCAVMLPASASAANFYSGAHCVPVNGTPVYVDGMVQNASTTSELRVNCPVITDGTRGLEKAGVRVIDYSAASNVFCTLISRSSAARAYAAPRIESSGRGGAQNLDSVGVNGGGAGYRTYFNCVIPRKAPTEQSSGIEAYFALEPL</sequence>
<gene>
    <name evidence="2" type="ORF">CR152_16050</name>
</gene>
<keyword evidence="1" id="KW-0732">Signal</keyword>
<evidence type="ECO:0000313" key="2">
    <source>
        <dbReference type="EMBL" id="ATQ75872.1"/>
    </source>
</evidence>
<accession>A0A2D2DLM4</accession>
<evidence type="ECO:0000313" key="3">
    <source>
        <dbReference type="Proteomes" id="UP000229897"/>
    </source>
</evidence>
<dbReference type="Proteomes" id="UP000229897">
    <property type="component" value="Chromosome"/>
</dbReference>
<feature type="signal peptide" evidence="1">
    <location>
        <begin position="1"/>
        <end position="32"/>
    </location>
</feature>
<keyword evidence="3" id="KW-1185">Reference proteome</keyword>
<feature type="chain" id="PRO_5013823862" description="Fimbrial protein" evidence="1">
    <location>
        <begin position="33"/>
        <end position="165"/>
    </location>
</feature>